<dbReference type="InterPro" id="IPR002898">
    <property type="entry name" value="MotA_ExbB_proton_chnl"/>
</dbReference>
<feature type="transmembrane region" description="Helical" evidence="7">
    <location>
        <begin position="7"/>
        <end position="31"/>
    </location>
</feature>
<keyword evidence="5 7" id="KW-0472">Membrane</keyword>
<comment type="subcellular location">
    <subcellularLocation>
        <location evidence="1">Cell membrane</location>
        <topology evidence="1">Multi-pass membrane protein</topology>
    </subcellularLocation>
    <subcellularLocation>
        <location evidence="6">Membrane</location>
        <topology evidence="6">Multi-pass membrane protein</topology>
    </subcellularLocation>
</comment>
<feature type="transmembrane region" description="Helical" evidence="7">
    <location>
        <begin position="43"/>
        <end position="59"/>
    </location>
</feature>
<accession>A0A1F7W9F1</accession>
<evidence type="ECO:0000256" key="3">
    <source>
        <dbReference type="ARBA" id="ARBA00022692"/>
    </source>
</evidence>
<feature type="transmembrane region" description="Helical" evidence="7">
    <location>
        <begin position="71"/>
        <end position="90"/>
    </location>
</feature>
<evidence type="ECO:0000256" key="7">
    <source>
        <dbReference type="SAM" id="Phobius"/>
    </source>
</evidence>
<organism evidence="9 10">
    <name type="scientific">Candidatus Uhrbacteria bacterium RIFOXYB2_FULL_57_15</name>
    <dbReference type="NCBI Taxonomy" id="1802422"/>
    <lineage>
        <taxon>Bacteria</taxon>
        <taxon>Candidatus Uhriibacteriota</taxon>
    </lineage>
</organism>
<evidence type="ECO:0000313" key="9">
    <source>
        <dbReference type="EMBL" id="OGL99455.1"/>
    </source>
</evidence>
<comment type="similarity">
    <text evidence="6">Belongs to the exbB/tolQ family.</text>
</comment>
<evidence type="ECO:0000256" key="1">
    <source>
        <dbReference type="ARBA" id="ARBA00004651"/>
    </source>
</evidence>
<feature type="domain" description="MotA/TolQ/ExbB proton channel" evidence="8">
    <location>
        <begin position="67"/>
        <end position="126"/>
    </location>
</feature>
<dbReference type="EMBL" id="MGFE01000004">
    <property type="protein sequence ID" value="OGL99455.1"/>
    <property type="molecule type" value="Genomic_DNA"/>
</dbReference>
<keyword evidence="2" id="KW-1003">Cell membrane</keyword>
<evidence type="ECO:0000256" key="6">
    <source>
        <dbReference type="RuleBase" id="RU004057"/>
    </source>
</evidence>
<feature type="transmembrane region" description="Helical" evidence="7">
    <location>
        <begin position="102"/>
        <end position="125"/>
    </location>
</feature>
<sequence>MRVTKLPLWAGILGLLGITYVLNVFVIPVIFPFLSSLPAQGPIPFFTTGAGVLGVWFALSGEEDRAEQCASMCTSFGFLGTAVGFTNYLMVFQKESTDMSGLMLAFVTTAHGLVMAALVAFLLIWNKRSKRGADHG</sequence>
<comment type="caution">
    <text evidence="9">The sequence shown here is derived from an EMBL/GenBank/DDBJ whole genome shotgun (WGS) entry which is preliminary data.</text>
</comment>
<gene>
    <name evidence="9" type="ORF">A2304_02440</name>
</gene>
<reference evidence="9 10" key="1">
    <citation type="journal article" date="2016" name="Nat. Commun.">
        <title>Thousands of microbial genomes shed light on interconnected biogeochemical processes in an aquifer system.</title>
        <authorList>
            <person name="Anantharaman K."/>
            <person name="Brown C.T."/>
            <person name="Hug L.A."/>
            <person name="Sharon I."/>
            <person name="Castelle C.J."/>
            <person name="Probst A.J."/>
            <person name="Thomas B.C."/>
            <person name="Singh A."/>
            <person name="Wilkins M.J."/>
            <person name="Karaoz U."/>
            <person name="Brodie E.L."/>
            <person name="Williams K.H."/>
            <person name="Hubbard S.S."/>
            <person name="Banfield J.F."/>
        </authorList>
    </citation>
    <scope>NUCLEOTIDE SEQUENCE [LARGE SCALE GENOMIC DNA]</scope>
</reference>
<dbReference type="GO" id="GO:0015031">
    <property type="term" value="P:protein transport"/>
    <property type="evidence" value="ECO:0007669"/>
    <property type="project" value="UniProtKB-KW"/>
</dbReference>
<evidence type="ECO:0000256" key="4">
    <source>
        <dbReference type="ARBA" id="ARBA00022989"/>
    </source>
</evidence>
<name>A0A1F7W9F1_9BACT</name>
<keyword evidence="6" id="KW-0813">Transport</keyword>
<evidence type="ECO:0000256" key="5">
    <source>
        <dbReference type="ARBA" id="ARBA00023136"/>
    </source>
</evidence>
<evidence type="ECO:0000313" key="10">
    <source>
        <dbReference type="Proteomes" id="UP000176501"/>
    </source>
</evidence>
<dbReference type="AlphaFoldDB" id="A0A1F7W9F1"/>
<dbReference type="Pfam" id="PF01618">
    <property type="entry name" value="MotA_ExbB"/>
    <property type="match status" value="1"/>
</dbReference>
<proteinExistence type="inferred from homology"/>
<keyword evidence="6" id="KW-0653">Protein transport</keyword>
<keyword evidence="4 7" id="KW-1133">Transmembrane helix</keyword>
<protein>
    <recommendedName>
        <fullName evidence="8">MotA/TolQ/ExbB proton channel domain-containing protein</fullName>
    </recommendedName>
</protein>
<dbReference type="Proteomes" id="UP000176501">
    <property type="component" value="Unassembled WGS sequence"/>
</dbReference>
<evidence type="ECO:0000256" key="2">
    <source>
        <dbReference type="ARBA" id="ARBA00022475"/>
    </source>
</evidence>
<dbReference type="GO" id="GO:0005886">
    <property type="term" value="C:plasma membrane"/>
    <property type="evidence" value="ECO:0007669"/>
    <property type="project" value="UniProtKB-SubCell"/>
</dbReference>
<evidence type="ECO:0000259" key="8">
    <source>
        <dbReference type="Pfam" id="PF01618"/>
    </source>
</evidence>
<keyword evidence="3 7" id="KW-0812">Transmembrane</keyword>